<reference evidence="7 8" key="1">
    <citation type="journal article" date="2019" name="Int. J. Syst. Evol. Microbiol.">
        <title>The Global Catalogue of Microorganisms (GCM) 10K type strain sequencing project: providing services to taxonomists for standard genome sequencing and annotation.</title>
        <authorList>
            <consortium name="The Broad Institute Genomics Platform"/>
            <consortium name="The Broad Institute Genome Sequencing Center for Infectious Disease"/>
            <person name="Wu L."/>
            <person name="Ma J."/>
        </authorList>
    </citation>
    <scope>NUCLEOTIDE SEQUENCE [LARGE SCALE GENOMIC DNA]</scope>
    <source>
        <strain evidence="7 8">JCM 13850</strain>
    </source>
</reference>
<dbReference type="SUPFAM" id="SSF103473">
    <property type="entry name" value="MFS general substrate transporter"/>
    <property type="match status" value="1"/>
</dbReference>
<feature type="transmembrane region" description="Helical" evidence="6">
    <location>
        <begin position="21"/>
        <end position="44"/>
    </location>
</feature>
<dbReference type="RefSeq" id="WP_344273175.1">
    <property type="nucleotide sequence ID" value="NZ_BAAAMR010000055.1"/>
</dbReference>
<proteinExistence type="predicted"/>
<keyword evidence="3 6" id="KW-0812">Transmembrane</keyword>
<dbReference type="EMBL" id="BAAAMR010000055">
    <property type="protein sequence ID" value="GAA2150802.1"/>
    <property type="molecule type" value="Genomic_DNA"/>
</dbReference>
<dbReference type="InterPro" id="IPR036259">
    <property type="entry name" value="MFS_trans_sf"/>
</dbReference>
<feature type="transmembrane region" description="Helical" evidence="6">
    <location>
        <begin position="313"/>
        <end position="331"/>
    </location>
</feature>
<dbReference type="CDD" id="cd06173">
    <property type="entry name" value="MFS_MefA_like"/>
    <property type="match status" value="1"/>
</dbReference>
<protein>
    <submittedName>
        <fullName evidence="7">MFS transporter</fullName>
    </submittedName>
</protein>
<feature type="transmembrane region" description="Helical" evidence="6">
    <location>
        <begin position="84"/>
        <end position="117"/>
    </location>
</feature>
<keyword evidence="2" id="KW-1003">Cell membrane</keyword>
<keyword evidence="8" id="KW-1185">Reference proteome</keyword>
<feature type="transmembrane region" description="Helical" evidence="6">
    <location>
        <begin position="225"/>
        <end position="247"/>
    </location>
</feature>
<organism evidence="7 8">
    <name type="scientific">Actinomadura napierensis</name>
    <dbReference type="NCBI Taxonomy" id="267854"/>
    <lineage>
        <taxon>Bacteria</taxon>
        <taxon>Bacillati</taxon>
        <taxon>Actinomycetota</taxon>
        <taxon>Actinomycetes</taxon>
        <taxon>Streptosporangiales</taxon>
        <taxon>Thermomonosporaceae</taxon>
        <taxon>Actinomadura</taxon>
    </lineage>
</organism>
<feature type="transmembrane region" description="Helical" evidence="6">
    <location>
        <begin position="289"/>
        <end position="307"/>
    </location>
</feature>
<evidence type="ECO:0000256" key="3">
    <source>
        <dbReference type="ARBA" id="ARBA00022692"/>
    </source>
</evidence>
<name>A0ABN2ZZH5_9ACTN</name>
<feature type="transmembrane region" description="Helical" evidence="6">
    <location>
        <begin position="50"/>
        <end position="72"/>
    </location>
</feature>
<sequence length="422" mass="44734">MNRRGAGLGRDFAWLWRAYTVSTLGTFLALDAFPLIAVLALHVGPAQVSMIAATSGTAAALLAVPLGPWIEFQYKRRLMVRADLLRFAVLVTVPIAYGFGALTYVHLLVVAVVVALADIVFRGASGAHLKALVPQRHLMDANGRFETVQWMSTAVGPPAGGALIGVLGPVVTVLLDAVSYVLSALGIRKIAAPEAEPPVRTGDASRWAEIGEGWRVIASRRELRLLFANSVLTGALIMATAPLLTYLMLHDLGFSPLEYGLAFGVPCVGGILGARLSRPLVQRYGRRRIMLVFGVGRALWLVGLAFVGTGIGALLLVMAMELGIITCMGVFNPVYATRRLELVDTGKVARMVTAWTVSSRTAIAVLTAVWGVLAGFVGVRAAIAVAGVLLIAACAFLPWRREPEPEQVTGDASPEAGVRVPG</sequence>
<dbReference type="PANTHER" id="PTHR23513:SF6">
    <property type="entry name" value="MAJOR FACILITATOR SUPERFAMILY ASSOCIATED DOMAIN-CONTAINING PROTEIN"/>
    <property type="match status" value="1"/>
</dbReference>
<feature type="transmembrane region" description="Helical" evidence="6">
    <location>
        <begin position="159"/>
        <end position="182"/>
    </location>
</feature>
<dbReference type="InterPro" id="IPR011701">
    <property type="entry name" value="MFS"/>
</dbReference>
<evidence type="ECO:0000256" key="1">
    <source>
        <dbReference type="ARBA" id="ARBA00004651"/>
    </source>
</evidence>
<evidence type="ECO:0000313" key="7">
    <source>
        <dbReference type="EMBL" id="GAA2150802.1"/>
    </source>
</evidence>
<keyword evidence="5 6" id="KW-0472">Membrane</keyword>
<keyword evidence="4 6" id="KW-1133">Transmembrane helix</keyword>
<evidence type="ECO:0000256" key="4">
    <source>
        <dbReference type="ARBA" id="ARBA00022989"/>
    </source>
</evidence>
<evidence type="ECO:0000256" key="6">
    <source>
        <dbReference type="SAM" id="Phobius"/>
    </source>
</evidence>
<comment type="subcellular location">
    <subcellularLocation>
        <location evidence="1">Cell membrane</location>
        <topology evidence="1">Multi-pass membrane protein</topology>
    </subcellularLocation>
</comment>
<dbReference type="Gene3D" id="1.20.1250.20">
    <property type="entry name" value="MFS general substrate transporter like domains"/>
    <property type="match status" value="1"/>
</dbReference>
<feature type="transmembrane region" description="Helical" evidence="6">
    <location>
        <begin position="352"/>
        <end position="373"/>
    </location>
</feature>
<feature type="transmembrane region" description="Helical" evidence="6">
    <location>
        <begin position="379"/>
        <end position="399"/>
    </location>
</feature>
<dbReference type="Proteomes" id="UP001501020">
    <property type="component" value="Unassembled WGS sequence"/>
</dbReference>
<evidence type="ECO:0000313" key="8">
    <source>
        <dbReference type="Proteomes" id="UP001501020"/>
    </source>
</evidence>
<evidence type="ECO:0000256" key="5">
    <source>
        <dbReference type="ARBA" id="ARBA00023136"/>
    </source>
</evidence>
<gene>
    <name evidence="7" type="ORF">GCM10009727_55430</name>
</gene>
<dbReference type="Pfam" id="PF07690">
    <property type="entry name" value="MFS_1"/>
    <property type="match status" value="1"/>
</dbReference>
<accession>A0ABN2ZZH5</accession>
<comment type="caution">
    <text evidence="7">The sequence shown here is derived from an EMBL/GenBank/DDBJ whole genome shotgun (WGS) entry which is preliminary data.</text>
</comment>
<feature type="transmembrane region" description="Helical" evidence="6">
    <location>
        <begin position="259"/>
        <end position="277"/>
    </location>
</feature>
<dbReference type="PANTHER" id="PTHR23513">
    <property type="entry name" value="INTEGRAL MEMBRANE EFFLUX PROTEIN-RELATED"/>
    <property type="match status" value="1"/>
</dbReference>
<evidence type="ECO:0000256" key="2">
    <source>
        <dbReference type="ARBA" id="ARBA00022475"/>
    </source>
</evidence>